<dbReference type="Proteomes" id="UP000828390">
    <property type="component" value="Unassembled WGS sequence"/>
</dbReference>
<evidence type="ECO:0000313" key="1">
    <source>
        <dbReference type="EMBL" id="KAH3851348.1"/>
    </source>
</evidence>
<comment type="caution">
    <text evidence="1">The sequence shown here is derived from an EMBL/GenBank/DDBJ whole genome shotgun (WGS) entry which is preliminary data.</text>
</comment>
<gene>
    <name evidence="1" type="ORF">DPMN_093828</name>
</gene>
<reference evidence="1" key="1">
    <citation type="journal article" date="2019" name="bioRxiv">
        <title>The Genome of the Zebra Mussel, Dreissena polymorpha: A Resource for Invasive Species Research.</title>
        <authorList>
            <person name="McCartney M.A."/>
            <person name="Auch B."/>
            <person name="Kono T."/>
            <person name="Mallez S."/>
            <person name="Zhang Y."/>
            <person name="Obille A."/>
            <person name="Becker A."/>
            <person name="Abrahante J.E."/>
            <person name="Garbe J."/>
            <person name="Badalamenti J.P."/>
            <person name="Herman A."/>
            <person name="Mangelson H."/>
            <person name="Liachko I."/>
            <person name="Sullivan S."/>
            <person name="Sone E.D."/>
            <person name="Koren S."/>
            <person name="Silverstein K.A.T."/>
            <person name="Beckman K.B."/>
            <person name="Gohl D.M."/>
        </authorList>
    </citation>
    <scope>NUCLEOTIDE SEQUENCE</scope>
    <source>
        <strain evidence="1">Duluth1</strain>
        <tissue evidence="1">Whole animal</tissue>
    </source>
</reference>
<proteinExistence type="predicted"/>
<evidence type="ECO:0000313" key="2">
    <source>
        <dbReference type="Proteomes" id="UP000828390"/>
    </source>
</evidence>
<dbReference type="AlphaFoldDB" id="A0A9D4L403"/>
<accession>A0A9D4L403</accession>
<reference evidence="1" key="2">
    <citation type="submission" date="2020-11" db="EMBL/GenBank/DDBJ databases">
        <authorList>
            <person name="McCartney M.A."/>
            <person name="Auch B."/>
            <person name="Kono T."/>
            <person name="Mallez S."/>
            <person name="Becker A."/>
            <person name="Gohl D.M."/>
            <person name="Silverstein K.A.T."/>
            <person name="Koren S."/>
            <person name="Bechman K.B."/>
            <person name="Herman A."/>
            <person name="Abrahante J.E."/>
            <person name="Garbe J."/>
        </authorList>
    </citation>
    <scope>NUCLEOTIDE SEQUENCE</scope>
    <source>
        <strain evidence="1">Duluth1</strain>
        <tissue evidence="1">Whole animal</tissue>
    </source>
</reference>
<sequence length="156" mass="17690">MPHGRKRKQAETLEETLEKITDSFNPIKEVIIDFEETCFKNCSSQYTQRRGCGVSGQSVETLSLDLANNLGQSLNIGQSHELRRLAQKFNNSCHHYNEGHCAWSNCGFANTSSECGSPHPVIDCHLRPRPNGAGVVTRFRFRPRWRGNNRGTPNRF</sequence>
<keyword evidence="2" id="KW-1185">Reference proteome</keyword>
<protein>
    <submittedName>
        <fullName evidence="1">Uncharacterized protein</fullName>
    </submittedName>
</protein>
<dbReference type="EMBL" id="JAIWYP010000003">
    <property type="protein sequence ID" value="KAH3851348.1"/>
    <property type="molecule type" value="Genomic_DNA"/>
</dbReference>
<organism evidence="1 2">
    <name type="scientific">Dreissena polymorpha</name>
    <name type="common">Zebra mussel</name>
    <name type="synonym">Mytilus polymorpha</name>
    <dbReference type="NCBI Taxonomy" id="45954"/>
    <lineage>
        <taxon>Eukaryota</taxon>
        <taxon>Metazoa</taxon>
        <taxon>Spiralia</taxon>
        <taxon>Lophotrochozoa</taxon>
        <taxon>Mollusca</taxon>
        <taxon>Bivalvia</taxon>
        <taxon>Autobranchia</taxon>
        <taxon>Heteroconchia</taxon>
        <taxon>Euheterodonta</taxon>
        <taxon>Imparidentia</taxon>
        <taxon>Neoheterodontei</taxon>
        <taxon>Myida</taxon>
        <taxon>Dreissenoidea</taxon>
        <taxon>Dreissenidae</taxon>
        <taxon>Dreissena</taxon>
    </lineage>
</organism>
<name>A0A9D4L403_DREPO</name>